<evidence type="ECO:0000256" key="2">
    <source>
        <dbReference type="ARBA" id="ARBA00022692"/>
    </source>
</evidence>
<accession>A0A2T3KZ85</accession>
<dbReference type="Proteomes" id="UP000240530">
    <property type="component" value="Unassembled WGS sequence"/>
</dbReference>
<dbReference type="Pfam" id="PF13515">
    <property type="entry name" value="FUSC_2"/>
    <property type="match status" value="1"/>
</dbReference>
<reference evidence="7 8" key="1">
    <citation type="submission" date="2018-03" db="EMBL/GenBank/DDBJ databases">
        <title>Whole genome sequencing of Histamine producing bacteria.</title>
        <authorList>
            <person name="Butler K."/>
        </authorList>
    </citation>
    <scope>NUCLEOTIDE SEQUENCE [LARGE SCALE GENOMIC DNA]</scope>
    <source>
        <strain evidence="7 8">Res.4.1</strain>
    </source>
</reference>
<sequence>MKNYSHFAIKYFRQLLVFRVFVALSIIISVIQIFNLPYGSWALITAVTIMGSIPFLGGVLSKASQRISGTILGAIIGLSLFLLPASYNWLHHVILIAAVVTAIFFTQGKYSYASLVVAITIVVVAGGGPEDLHAAVWRTINVFWAAVVAICCSLFIFPARATDHYLDYTHNFIKLCCDYYHKHNQQIATGNYKPIDISPLSNILDKQTALQPHTKNENVASKQLLTEIMLTEEQIFTMLGSMLHTKWDTQLGQAKISDMPGLMEAKEQLANRFEKLAKQMEKQVILPVKRDEIKMLSILPPPEMHEQSDASDISYYGYLWLNREVARQFSLLTHLLHEYYSHVRY</sequence>
<feature type="domain" description="Integral membrane bound transporter" evidence="6">
    <location>
        <begin position="28"/>
        <end position="152"/>
    </location>
</feature>
<feature type="transmembrane region" description="Helical" evidence="5">
    <location>
        <begin position="40"/>
        <end position="60"/>
    </location>
</feature>
<evidence type="ECO:0000256" key="3">
    <source>
        <dbReference type="ARBA" id="ARBA00022989"/>
    </source>
</evidence>
<evidence type="ECO:0000256" key="4">
    <source>
        <dbReference type="ARBA" id="ARBA00023136"/>
    </source>
</evidence>
<comment type="caution">
    <text evidence="7">The sequence shown here is derived from an EMBL/GenBank/DDBJ whole genome shotgun (WGS) entry which is preliminary data.</text>
</comment>
<keyword evidence="3 5" id="KW-1133">Transmembrane helix</keyword>
<feature type="transmembrane region" description="Helical" evidence="5">
    <location>
        <begin position="67"/>
        <end position="83"/>
    </location>
</feature>
<evidence type="ECO:0000313" key="7">
    <source>
        <dbReference type="EMBL" id="PSV13431.1"/>
    </source>
</evidence>
<proteinExistence type="predicted"/>
<name>A0A2T3KZ85_PHOLD</name>
<keyword evidence="4 5" id="KW-0472">Membrane</keyword>
<feature type="transmembrane region" description="Helical" evidence="5">
    <location>
        <begin position="112"/>
        <end position="129"/>
    </location>
</feature>
<dbReference type="EMBL" id="PYNS01000001">
    <property type="protein sequence ID" value="PSV13431.1"/>
    <property type="molecule type" value="Genomic_DNA"/>
</dbReference>
<feature type="transmembrane region" description="Helical" evidence="5">
    <location>
        <begin position="89"/>
        <end position="105"/>
    </location>
</feature>
<gene>
    <name evidence="7" type="ORF">C0W93_00335</name>
</gene>
<comment type="subcellular location">
    <subcellularLocation>
        <location evidence="1">Membrane</location>
        <topology evidence="1">Multi-pass membrane protein</topology>
    </subcellularLocation>
</comment>
<dbReference type="GO" id="GO:0016020">
    <property type="term" value="C:membrane"/>
    <property type="evidence" value="ECO:0007669"/>
    <property type="project" value="UniProtKB-SubCell"/>
</dbReference>
<evidence type="ECO:0000256" key="1">
    <source>
        <dbReference type="ARBA" id="ARBA00004141"/>
    </source>
</evidence>
<feature type="transmembrane region" description="Helical" evidence="5">
    <location>
        <begin position="135"/>
        <end position="157"/>
    </location>
</feature>
<evidence type="ECO:0000313" key="8">
    <source>
        <dbReference type="Proteomes" id="UP000240530"/>
    </source>
</evidence>
<evidence type="ECO:0000256" key="5">
    <source>
        <dbReference type="SAM" id="Phobius"/>
    </source>
</evidence>
<dbReference type="AlphaFoldDB" id="A0A2T3KZ85"/>
<keyword evidence="2 5" id="KW-0812">Transmembrane</keyword>
<dbReference type="InterPro" id="IPR049453">
    <property type="entry name" value="Memb_transporter_dom"/>
</dbReference>
<evidence type="ECO:0000259" key="6">
    <source>
        <dbReference type="Pfam" id="PF13515"/>
    </source>
</evidence>
<dbReference type="RefSeq" id="WP_107183999.1">
    <property type="nucleotide sequence ID" value="NZ_CP131575.1"/>
</dbReference>
<protein>
    <recommendedName>
        <fullName evidence="6">Integral membrane bound transporter domain-containing protein</fullName>
    </recommendedName>
</protein>
<feature type="transmembrane region" description="Helical" evidence="5">
    <location>
        <begin position="12"/>
        <end position="34"/>
    </location>
</feature>
<organism evidence="7 8">
    <name type="scientific">Photobacterium leiognathi subsp. mandapamensis</name>
    <name type="common">Photobacterium mandapamensis</name>
    <dbReference type="NCBI Taxonomy" id="48408"/>
    <lineage>
        <taxon>Bacteria</taxon>
        <taxon>Pseudomonadati</taxon>
        <taxon>Pseudomonadota</taxon>
        <taxon>Gammaproteobacteria</taxon>
        <taxon>Vibrionales</taxon>
        <taxon>Vibrionaceae</taxon>
        <taxon>Photobacterium</taxon>
    </lineage>
</organism>